<dbReference type="AlphaFoldDB" id="A0A7S1V6X1"/>
<evidence type="ECO:0008006" key="7">
    <source>
        <dbReference type="Google" id="ProtNLM"/>
    </source>
</evidence>
<feature type="region of interest" description="Disordered" evidence="3">
    <location>
        <begin position="215"/>
        <end position="234"/>
    </location>
</feature>
<dbReference type="PROSITE" id="PS50003">
    <property type="entry name" value="PH_DOMAIN"/>
    <property type="match status" value="1"/>
</dbReference>
<dbReference type="SUPFAM" id="SSF50729">
    <property type="entry name" value="PH domain-like"/>
    <property type="match status" value="1"/>
</dbReference>
<dbReference type="InterPro" id="IPR023393">
    <property type="entry name" value="START-like_dom_sf"/>
</dbReference>
<organism evidence="6">
    <name type="scientific">Grammatophora oceanica</name>
    <dbReference type="NCBI Taxonomy" id="210454"/>
    <lineage>
        <taxon>Eukaryota</taxon>
        <taxon>Sar</taxon>
        <taxon>Stramenopiles</taxon>
        <taxon>Ochrophyta</taxon>
        <taxon>Bacillariophyta</taxon>
        <taxon>Fragilariophyceae</taxon>
        <taxon>Fragilariophycidae</taxon>
        <taxon>Rhabdonematales</taxon>
        <taxon>Grammatophoraceae</taxon>
        <taxon>Grammatophora</taxon>
    </lineage>
</organism>
<feature type="domain" description="PH" evidence="4">
    <location>
        <begin position="38"/>
        <end position="79"/>
    </location>
</feature>
<protein>
    <recommendedName>
        <fullName evidence="7">START domain-containing protein</fullName>
    </recommendedName>
</protein>
<evidence type="ECO:0000259" key="5">
    <source>
        <dbReference type="PROSITE" id="PS50848"/>
    </source>
</evidence>
<dbReference type="GO" id="GO:0005783">
    <property type="term" value="C:endoplasmic reticulum"/>
    <property type="evidence" value="ECO:0007669"/>
    <property type="project" value="UniProtKB-SubCell"/>
</dbReference>
<feature type="domain" description="START" evidence="5">
    <location>
        <begin position="517"/>
        <end position="661"/>
    </location>
</feature>
<gene>
    <name evidence="6" type="ORF">GOCE00092_LOCUS16423</name>
</gene>
<evidence type="ECO:0000256" key="3">
    <source>
        <dbReference type="SAM" id="MobiDB-lite"/>
    </source>
</evidence>
<sequence length="993" mass="109518">MVVESESADIVQAPSADTAAPVPAQSTAVAASVVTPNVVILEGTLLKRADRGLKWNDRYFVLKGNRLSYSKRKGERTKNAFVISSESSCEIGNLYMDQRQTGENKEILYCFKVTWNSSSRSGEDVLSLVDEERTTQAGGASAEFQGGLVSETTSPVENSPRREDDDPVVLAASTPSKKRTKVLRKMATPLISNKRKTTSVPAMPSVDNDRVVTLSHRPLSPCSPPLSPSSQQRDDISMLDTDSIMLPGAEEERPTLLTETPKDRGASLDHYYREESIQDQTEMLSIFRAAQKENKKKLQKKMVNGGKIAVATGAAVTLGVLTAGVGLVAGLAFLGASAAAGGTGVAAGAGYKITKRQRGVLVVATPNYDEARKWKSAMDACLFSERVKDSTWGQLFVSEGRSARTALLPTEIKLVPSARSDSLSPRNDDGARGPGKIAFGFRAGNDPGFIDPGTRWAPMDGGWTTLLGCGGQGLRISREDRTQYAMLNFEGRPSPPLKSQVVLNASPLHAFMCLMSWSRLAPRDPLEPMSEQRSSFRVLRKIDDNMDIIHLVYRPLYLFPSWTTPRDFVLFRYWRFEPDGTYVICYESVNHEECPPLVNKYVRGEMHAVYTIAPQKKHRRIPGEIENNPQCLLTCVVQVDPRGWIPLMPLSLLSNQGYGEGFTVSALLQLLDIRDALDRDRFAPTSMDSGTPTVQTGIRKQFKHMAPSLAQSSSVDYDDDHVNYDFSFAGHELSMGRKKGISATPPILSHDNWGEPNANSFRVRGKTYTKDKLKINAGSSIGRLIAVDVVGVDAPLYESGLSLHPTERMQLALQREKSMKERGQPSELPPFIFIVNIVLPGPPFYHGVFYYAIDDMSSIDGSDGTPSSKLCKQFFFGDSDEFRDKTFKLIPQIVEGNFMVRKAVGSTPAIMGTKLRQLYIQRQRFFEVILDCGSSAVATGVIRLSLGYAKTLVIDMGFLFEGYDETTLPERIFGCVRIKNLLFGPHLRKVEPP</sequence>
<accession>A0A7S1V6X1</accession>
<dbReference type="Gene3D" id="3.30.530.20">
    <property type="match status" value="1"/>
</dbReference>
<dbReference type="CDD" id="cd00177">
    <property type="entry name" value="START"/>
    <property type="match status" value="1"/>
</dbReference>
<comment type="subcellular location">
    <subcellularLocation>
        <location evidence="1">Endoplasmic reticulum</location>
    </subcellularLocation>
</comment>
<dbReference type="Pfam" id="PF01852">
    <property type="entry name" value="START"/>
    <property type="match status" value="1"/>
</dbReference>
<dbReference type="Pfam" id="PF00169">
    <property type="entry name" value="PH"/>
    <property type="match status" value="1"/>
</dbReference>
<name>A0A7S1V6X1_9STRA</name>
<evidence type="ECO:0000256" key="2">
    <source>
        <dbReference type="ARBA" id="ARBA00022824"/>
    </source>
</evidence>
<dbReference type="InterPro" id="IPR045096">
    <property type="entry name" value="EDR2-like"/>
</dbReference>
<dbReference type="GO" id="GO:0008289">
    <property type="term" value="F:lipid binding"/>
    <property type="evidence" value="ECO:0007669"/>
    <property type="project" value="InterPro"/>
</dbReference>
<dbReference type="SUPFAM" id="SSF55961">
    <property type="entry name" value="Bet v1-like"/>
    <property type="match status" value="1"/>
</dbReference>
<evidence type="ECO:0000259" key="4">
    <source>
        <dbReference type="PROSITE" id="PS50003"/>
    </source>
</evidence>
<dbReference type="Gene3D" id="2.30.29.30">
    <property type="entry name" value="Pleckstrin-homology domain (PH domain)/Phosphotyrosine-binding domain (PTB)"/>
    <property type="match status" value="1"/>
</dbReference>
<proteinExistence type="predicted"/>
<dbReference type="InterPro" id="IPR001849">
    <property type="entry name" value="PH_domain"/>
</dbReference>
<feature type="region of interest" description="Disordered" evidence="3">
    <location>
        <begin position="132"/>
        <end position="168"/>
    </location>
</feature>
<dbReference type="PANTHER" id="PTHR12136">
    <property type="entry name" value="ENHANCED DISEASE RESISTANCE-RELATED"/>
    <property type="match status" value="1"/>
</dbReference>
<dbReference type="Pfam" id="PF07059">
    <property type="entry name" value="EDR2_C"/>
    <property type="match status" value="1"/>
</dbReference>
<dbReference type="InterPro" id="IPR002913">
    <property type="entry name" value="START_lipid-bd_dom"/>
</dbReference>
<evidence type="ECO:0000256" key="1">
    <source>
        <dbReference type="ARBA" id="ARBA00004240"/>
    </source>
</evidence>
<dbReference type="EMBL" id="HBGK01031452">
    <property type="protein sequence ID" value="CAD9289985.1"/>
    <property type="molecule type" value="Transcribed_RNA"/>
</dbReference>
<reference evidence="6" key="1">
    <citation type="submission" date="2021-01" db="EMBL/GenBank/DDBJ databases">
        <authorList>
            <person name="Corre E."/>
            <person name="Pelletier E."/>
            <person name="Niang G."/>
            <person name="Scheremetjew M."/>
            <person name="Finn R."/>
            <person name="Kale V."/>
            <person name="Holt S."/>
            <person name="Cochrane G."/>
            <person name="Meng A."/>
            <person name="Brown T."/>
            <person name="Cohen L."/>
        </authorList>
    </citation>
    <scope>NUCLEOTIDE SEQUENCE</scope>
    <source>
        <strain evidence="6">CCMP 410</strain>
    </source>
</reference>
<dbReference type="InterPro" id="IPR011993">
    <property type="entry name" value="PH-like_dom_sf"/>
</dbReference>
<dbReference type="SMART" id="SM00233">
    <property type="entry name" value="PH"/>
    <property type="match status" value="1"/>
</dbReference>
<evidence type="ECO:0000313" key="6">
    <source>
        <dbReference type="EMBL" id="CAD9289985.1"/>
    </source>
</evidence>
<dbReference type="PANTHER" id="PTHR12136:SF41">
    <property type="entry name" value="PLECKSTRIN HOMOLOGY (PH) AND LIPID-BINDING START DOMAINS-CONTAINING PROTEIN"/>
    <property type="match status" value="1"/>
</dbReference>
<keyword evidence="2" id="KW-0256">Endoplasmic reticulum</keyword>
<dbReference type="InterPro" id="IPR009769">
    <property type="entry name" value="EDR2_C"/>
</dbReference>
<dbReference type="PROSITE" id="PS50848">
    <property type="entry name" value="START"/>
    <property type="match status" value="1"/>
</dbReference>